<dbReference type="Proteomes" id="UP000019487">
    <property type="component" value="Unassembled WGS sequence"/>
</dbReference>
<dbReference type="Pfam" id="PF00096">
    <property type="entry name" value="zf-C2H2"/>
    <property type="match status" value="2"/>
</dbReference>
<evidence type="ECO:0000256" key="12">
    <source>
        <dbReference type="PROSITE-ProRule" id="PRU00042"/>
    </source>
</evidence>
<comment type="caution">
    <text evidence="15">The sequence shown here is derived from an EMBL/GenBank/DDBJ whole genome shotgun (WGS) entry which is preliminary data.</text>
</comment>
<dbReference type="GO" id="GO:0000978">
    <property type="term" value="F:RNA polymerase II cis-regulatory region sequence-specific DNA binding"/>
    <property type="evidence" value="ECO:0007669"/>
    <property type="project" value="InterPro"/>
</dbReference>
<dbReference type="AlphaFoldDB" id="W9CKJ5"/>
<dbReference type="GO" id="GO:0000785">
    <property type="term" value="C:chromatin"/>
    <property type="evidence" value="ECO:0007669"/>
    <property type="project" value="TreeGrafter"/>
</dbReference>
<feature type="region of interest" description="Disordered" evidence="13">
    <location>
        <begin position="1"/>
        <end position="55"/>
    </location>
</feature>
<dbReference type="GO" id="GO:0008270">
    <property type="term" value="F:zinc ion binding"/>
    <property type="evidence" value="ECO:0007669"/>
    <property type="project" value="UniProtKB-KW"/>
</dbReference>
<evidence type="ECO:0000256" key="6">
    <source>
        <dbReference type="ARBA" id="ARBA00022771"/>
    </source>
</evidence>
<comment type="subcellular location">
    <subcellularLocation>
        <location evidence="2">Nucleus</location>
    </subcellularLocation>
</comment>
<evidence type="ECO:0000256" key="3">
    <source>
        <dbReference type="ARBA" id="ARBA00006991"/>
    </source>
</evidence>
<sequence>MPAATSSNSAESDGGIDGGMNGGENALTASGTTTVSKPTSTSSLPKSDKPKPHRCDLCKRGFARLEHLKRHYRSHTKEKPFECPQCKRCFARRDLLSRHQNKLHSIKTPLTKLRKGSSQESMASSAAGAGGPNRVQKNSIANPSRGAGAMNITNPSRGTETMRPRANTISNIEGVHLQVSMDQAAAASLTARNQNHAVYPNHGHSRHPSLTELPMNRNYGFGGPRGTGGMSTALDSRGINHALPPKLETSLLHRMDYSNPLRTAPVAGCYSNSAFEFNNFRNFGFPPGDGSTINPNALHFNDSPQSMAVDSVDPFQPNFSDMSTIPMLDDNFDWSPMGANFSQMNFDGSNENAIDGSSSSVISTASHSGISEGVMLDGSNTTANSTSIWQQPLSGHPLMTSNFVDHGNQSFANLPNGNSISPHTLSHTLPHTLPYNSPHTLPHALPYTPPQILPYASPPQIPGTLYFPTPAQLGPDSSGMGN</sequence>
<dbReference type="HOGENOM" id="CLU_051702_0_0_1"/>
<keyword evidence="9" id="KW-0238">DNA-binding</keyword>
<dbReference type="FunFam" id="3.30.160.60:FF:000226">
    <property type="entry name" value="Zinc finger protein 236 variant"/>
    <property type="match status" value="1"/>
</dbReference>
<gene>
    <name evidence="15" type="ORF">SBOR_3025</name>
</gene>
<dbReference type="OrthoDB" id="10018191at2759"/>
<reference evidence="15 16" key="1">
    <citation type="journal article" date="2014" name="Genome Announc.">
        <title>Draft genome sequence of Sclerotinia borealis, a psychrophilic plant pathogenic fungus.</title>
        <authorList>
            <person name="Mardanov A.V."/>
            <person name="Beletsky A.V."/>
            <person name="Kadnikov V.V."/>
            <person name="Ignatov A.N."/>
            <person name="Ravin N.V."/>
        </authorList>
    </citation>
    <scope>NUCLEOTIDE SEQUENCE [LARGE SCALE GENOMIC DNA]</scope>
    <source>
        <strain evidence="16">F-4157</strain>
    </source>
</reference>
<dbReference type="FunFam" id="3.30.160.60:FF:000446">
    <property type="entry name" value="Zinc finger protein"/>
    <property type="match status" value="1"/>
</dbReference>
<evidence type="ECO:0000256" key="1">
    <source>
        <dbReference type="ARBA" id="ARBA00003767"/>
    </source>
</evidence>
<feature type="domain" description="C2H2-type" evidence="14">
    <location>
        <begin position="81"/>
        <end position="109"/>
    </location>
</feature>
<dbReference type="EMBL" id="AYSA01000134">
    <property type="protein sequence ID" value="ESZ96523.1"/>
    <property type="molecule type" value="Genomic_DNA"/>
</dbReference>
<dbReference type="InterPro" id="IPR036236">
    <property type="entry name" value="Znf_C2H2_sf"/>
</dbReference>
<accession>W9CKJ5</accession>
<evidence type="ECO:0000256" key="13">
    <source>
        <dbReference type="SAM" id="MobiDB-lite"/>
    </source>
</evidence>
<feature type="region of interest" description="Disordered" evidence="13">
    <location>
        <begin position="112"/>
        <end position="162"/>
    </location>
</feature>
<protein>
    <submittedName>
        <fullName evidence="15">DNA binding regulatory protein AmdX</fullName>
    </submittedName>
</protein>
<feature type="compositionally biased region" description="Polar residues" evidence="13">
    <location>
        <begin position="1"/>
        <end position="11"/>
    </location>
</feature>
<comment type="similarity">
    <text evidence="3">Belongs to the krueppel C2H2-type zinc-finger protein family.</text>
</comment>
<evidence type="ECO:0000259" key="14">
    <source>
        <dbReference type="PROSITE" id="PS50157"/>
    </source>
</evidence>
<keyword evidence="8" id="KW-0805">Transcription regulation</keyword>
<keyword evidence="5" id="KW-0677">Repeat</keyword>
<feature type="compositionally biased region" description="Low complexity" evidence="13">
    <location>
        <begin position="32"/>
        <end position="45"/>
    </location>
</feature>
<evidence type="ECO:0000256" key="9">
    <source>
        <dbReference type="ARBA" id="ARBA00023125"/>
    </source>
</evidence>
<evidence type="ECO:0000256" key="2">
    <source>
        <dbReference type="ARBA" id="ARBA00004123"/>
    </source>
</evidence>
<evidence type="ECO:0000256" key="10">
    <source>
        <dbReference type="ARBA" id="ARBA00023163"/>
    </source>
</evidence>
<keyword evidence="4" id="KW-0479">Metal-binding</keyword>
<keyword evidence="6 12" id="KW-0863">Zinc-finger</keyword>
<feature type="compositionally biased region" description="Basic and acidic residues" evidence="13">
    <location>
        <begin position="46"/>
        <end position="55"/>
    </location>
</feature>
<comment type="function">
    <text evidence="1">May be involved in transcriptional regulation.</text>
</comment>
<evidence type="ECO:0000256" key="4">
    <source>
        <dbReference type="ARBA" id="ARBA00022723"/>
    </source>
</evidence>
<keyword evidence="10" id="KW-0804">Transcription</keyword>
<name>W9CKJ5_SCLBF</name>
<feature type="compositionally biased region" description="Low complexity" evidence="13">
    <location>
        <begin position="116"/>
        <end position="127"/>
    </location>
</feature>
<dbReference type="SUPFAM" id="SSF57667">
    <property type="entry name" value="beta-beta-alpha zinc fingers"/>
    <property type="match status" value="1"/>
</dbReference>
<dbReference type="PANTHER" id="PTHR40626:SF23">
    <property type="entry name" value="TRANSCRIPTION FACTOR WITH C2H2 AND ZN(2)-CYS(6) DNA BINDING DOMAIN (EUROFUNG)"/>
    <property type="match status" value="1"/>
</dbReference>
<dbReference type="SMART" id="SM00355">
    <property type="entry name" value="ZnF_C2H2"/>
    <property type="match status" value="2"/>
</dbReference>
<proteinExistence type="inferred from homology"/>
<dbReference type="PROSITE" id="PS00028">
    <property type="entry name" value="ZINC_FINGER_C2H2_1"/>
    <property type="match status" value="2"/>
</dbReference>
<keyword evidence="11" id="KW-0539">Nucleus</keyword>
<dbReference type="PANTHER" id="PTHR40626">
    <property type="entry name" value="MIP31509P"/>
    <property type="match status" value="1"/>
</dbReference>
<evidence type="ECO:0000256" key="11">
    <source>
        <dbReference type="ARBA" id="ARBA00023242"/>
    </source>
</evidence>
<evidence type="ECO:0000256" key="5">
    <source>
        <dbReference type="ARBA" id="ARBA00022737"/>
    </source>
</evidence>
<dbReference type="InterPro" id="IPR051059">
    <property type="entry name" value="VerF-like"/>
</dbReference>
<organism evidence="15 16">
    <name type="scientific">Sclerotinia borealis (strain F-4128)</name>
    <dbReference type="NCBI Taxonomy" id="1432307"/>
    <lineage>
        <taxon>Eukaryota</taxon>
        <taxon>Fungi</taxon>
        <taxon>Dikarya</taxon>
        <taxon>Ascomycota</taxon>
        <taxon>Pezizomycotina</taxon>
        <taxon>Leotiomycetes</taxon>
        <taxon>Helotiales</taxon>
        <taxon>Sclerotiniaceae</taxon>
        <taxon>Sclerotinia</taxon>
    </lineage>
</organism>
<keyword evidence="7" id="KW-0862">Zinc</keyword>
<evidence type="ECO:0000313" key="16">
    <source>
        <dbReference type="Proteomes" id="UP000019487"/>
    </source>
</evidence>
<dbReference type="GO" id="GO:0005634">
    <property type="term" value="C:nucleus"/>
    <property type="evidence" value="ECO:0007669"/>
    <property type="project" value="UniProtKB-SubCell"/>
</dbReference>
<dbReference type="InterPro" id="IPR013087">
    <property type="entry name" value="Znf_C2H2_type"/>
</dbReference>
<dbReference type="GO" id="GO:0000981">
    <property type="term" value="F:DNA-binding transcription factor activity, RNA polymerase II-specific"/>
    <property type="evidence" value="ECO:0007669"/>
    <property type="project" value="InterPro"/>
</dbReference>
<evidence type="ECO:0000313" key="15">
    <source>
        <dbReference type="EMBL" id="ESZ96523.1"/>
    </source>
</evidence>
<keyword evidence="16" id="KW-1185">Reference proteome</keyword>
<dbReference type="Gene3D" id="3.30.160.60">
    <property type="entry name" value="Classic Zinc Finger"/>
    <property type="match status" value="2"/>
</dbReference>
<dbReference type="STRING" id="1432307.W9CKJ5"/>
<evidence type="ECO:0000256" key="8">
    <source>
        <dbReference type="ARBA" id="ARBA00023015"/>
    </source>
</evidence>
<evidence type="ECO:0000256" key="7">
    <source>
        <dbReference type="ARBA" id="ARBA00022833"/>
    </source>
</evidence>
<dbReference type="PROSITE" id="PS50157">
    <property type="entry name" value="ZINC_FINGER_C2H2_2"/>
    <property type="match status" value="2"/>
</dbReference>
<feature type="domain" description="C2H2-type" evidence="14">
    <location>
        <begin position="53"/>
        <end position="80"/>
    </location>
</feature>